<accession>A0A8S5QH14</accession>
<sequence length="34" mass="4151">MSRKIFFAFSLTGFYKMCYRVTNEELRRGELIEN</sequence>
<name>A0A8S5QH14_9CAUD</name>
<proteinExistence type="predicted"/>
<evidence type="ECO:0000313" key="1">
    <source>
        <dbReference type="EMBL" id="DAE18282.1"/>
    </source>
</evidence>
<organism evidence="1">
    <name type="scientific">Siphoviridae sp. cteHV32</name>
    <dbReference type="NCBI Taxonomy" id="2825588"/>
    <lineage>
        <taxon>Viruses</taxon>
        <taxon>Duplodnaviria</taxon>
        <taxon>Heunggongvirae</taxon>
        <taxon>Uroviricota</taxon>
        <taxon>Caudoviricetes</taxon>
    </lineage>
</organism>
<reference evidence="1" key="1">
    <citation type="journal article" date="2021" name="Proc. Natl. Acad. Sci. U.S.A.">
        <title>A Catalog of Tens of Thousands of Viruses from Human Metagenomes Reveals Hidden Associations with Chronic Diseases.</title>
        <authorList>
            <person name="Tisza M.J."/>
            <person name="Buck C.B."/>
        </authorList>
    </citation>
    <scope>NUCLEOTIDE SEQUENCE</scope>
    <source>
        <strain evidence="1">CteHV32</strain>
    </source>
</reference>
<dbReference type="EMBL" id="BK015653">
    <property type="protein sequence ID" value="DAE18282.1"/>
    <property type="molecule type" value="Genomic_DNA"/>
</dbReference>
<protein>
    <submittedName>
        <fullName evidence="1">Endomucin</fullName>
    </submittedName>
</protein>